<dbReference type="EMBL" id="FAXA01000347">
    <property type="protein sequence ID" value="CUV03049.1"/>
    <property type="molecule type" value="Genomic_DNA"/>
</dbReference>
<reference evidence="2" key="1">
    <citation type="submission" date="2015-10" db="EMBL/GenBank/DDBJ databases">
        <authorList>
            <person name="Gilbert D.G."/>
        </authorList>
    </citation>
    <scope>NUCLEOTIDE SEQUENCE</scope>
</reference>
<dbReference type="CDD" id="cd00448">
    <property type="entry name" value="YjgF_YER057c_UK114_family"/>
    <property type="match status" value="1"/>
</dbReference>
<name>A0A160VAE9_9ZZZZ</name>
<dbReference type="Pfam" id="PF01042">
    <property type="entry name" value="Ribonuc_L-PSP"/>
    <property type="match status" value="1"/>
</dbReference>
<gene>
    <name evidence="2" type="ORF">MGWOODY_Clf246</name>
</gene>
<evidence type="ECO:0000256" key="1">
    <source>
        <dbReference type="ARBA" id="ARBA00010552"/>
    </source>
</evidence>
<sequence length="126" mass="13616">MDIIRRDYPDLPQPAGAFHHSVRWGNMLFIAGSTARGTPAEKGDIAAQTEVILQKFQTILEANGGSMSSIVKVTSFVTDLREAAASGEVRREYFKDGFPASTQVQVAALGTPDIKIEIEAIAILPE</sequence>
<dbReference type="GO" id="GO:0019239">
    <property type="term" value="F:deaminase activity"/>
    <property type="evidence" value="ECO:0007669"/>
    <property type="project" value="TreeGrafter"/>
</dbReference>
<comment type="similarity">
    <text evidence="1">Belongs to the RutC family.</text>
</comment>
<protein>
    <submittedName>
        <fullName evidence="2">Endoribonuclease L-PSP</fullName>
    </submittedName>
</protein>
<proteinExistence type="inferred from homology"/>
<dbReference type="Gene3D" id="3.30.1330.40">
    <property type="entry name" value="RutC-like"/>
    <property type="match status" value="1"/>
</dbReference>
<dbReference type="PANTHER" id="PTHR11803">
    <property type="entry name" value="2-IMINOBUTANOATE/2-IMINOPROPANOATE DEAMINASE RIDA"/>
    <property type="match status" value="1"/>
</dbReference>
<dbReference type="PANTHER" id="PTHR11803:SF58">
    <property type="entry name" value="PROTEIN HMF1-RELATED"/>
    <property type="match status" value="1"/>
</dbReference>
<dbReference type="GO" id="GO:0005829">
    <property type="term" value="C:cytosol"/>
    <property type="evidence" value="ECO:0007669"/>
    <property type="project" value="TreeGrafter"/>
</dbReference>
<dbReference type="InterPro" id="IPR006175">
    <property type="entry name" value="YjgF/YER057c/UK114"/>
</dbReference>
<evidence type="ECO:0000313" key="2">
    <source>
        <dbReference type="EMBL" id="CUV03049.1"/>
    </source>
</evidence>
<dbReference type="SUPFAM" id="SSF55298">
    <property type="entry name" value="YjgF-like"/>
    <property type="match status" value="1"/>
</dbReference>
<organism evidence="2">
    <name type="scientific">hydrothermal vent metagenome</name>
    <dbReference type="NCBI Taxonomy" id="652676"/>
    <lineage>
        <taxon>unclassified sequences</taxon>
        <taxon>metagenomes</taxon>
        <taxon>ecological metagenomes</taxon>
    </lineage>
</organism>
<dbReference type="InterPro" id="IPR035959">
    <property type="entry name" value="RutC-like_sf"/>
</dbReference>
<dbReference type="AlphaFoldDB" id="A0A160VAE9"/>
<accession>A0A160VAE9</accession>